<keyword evidence="4" id="KW-0503">Monooxygenase</keyword>
<evidence type="ECO:0000256" key="3">
    <source>
        <dbReference type="ARBA" id="ARBA00023002"/>
    </source>
</evidence>
<evidence type="ECO:0000313" key="7">
    <source>
        <dbReference type="Proteomes" id="UP000193040"/>
    </source>
</evidence>
<dbReference type="PANTHER" id="PTHR46972">
    <property type="entry name" value="MONOOXYGENASE ASQM-RELATED"/>
    <property type="match status" value="1"/>
</dbReference>
<dbReference type="GO" id="GO:0004497">
    <property type="term" value="F:monooxygenase activity"/>
    <property type="evidence" value="ECO:0007669"/>
    <property type="project" value="UniProtKB-KW"/>
</dbReference>
<proteinExistence type="predicted"/>
<dbReference type="RefSeq" id="WP_084951341.1">
    <property type="nucleotide sequence ID" value="NZ_MZZM01000019.1"/>
</dbReference>
<keyword evidence="7" id="KW-1185">Reference proteome</keyword>
<dbReference type="PANTHER" id="PTHR46972:SF1">
    <property type="entry name" value="FAD DEPENDENT OXIDOREDUCTASE DOMAIN-CONTAINING PROTEIN"/>
    <property type="match status" value="1"/>
</dbReference>
<protein>
    <submittedName>
        <fullName evidence="6">FAD-dependent oxidoreductase</fullName>
    </submittedName>
</protein>
<dbReference type="Gene3D" id="3.50.50.60">
    <property type="entry name" value="FAD/NAD(P)-binding domain"/>
    <property type="match status" value="1"/>
</dbReference>
<organism evidence="6 7">
    <name type="scientific">Mycobacterium simiae</name>
    <name type="common">Mycobacterium habana</name>
    <dbReference type="NCBI Taxonomy" id="1784"/>
    <lineage>
        <taxon>Bacteria</taxon>
        <taxon>Bacillati</taxon>
        <taxon>Actinomycetota</taxon>
        <taxon>Actinomycetes</taxon>
        <taxon>Mycobacteriales</taxon>
        <taxon>Mycobacteriaceae</taxon>
        <taxon>Mycobacterium</taxon>
        <taxon>Mycobacterium simiae complex</taxon>
    </lineage>
</organism>
<dbReference type="GO" id="GO:0071949">
    <property type="term" value="F:FAD binding"/>
    <property type="evidence" value="ECO:0007669"/>
    <property type="project" value="InterPro"/>
</dbReference>
<dbReference type="InterPro" id="IPR002938">
    <property type="entry name" value="FAD-bd"/>
</dbReference>
<feature type="domain" description="FAD-binding" evidence="5">
    <location>
        <begin position="3"/>
        <end position="168"/>
    </location>
</feature>
<gene>
    <name evidence="6" type="ORF">B5M45_15775</name>
</gene>
<evidence type="ECO:0000259" key="5">
    <source>
        <dbReference type="Pfam" id="PF01494"/>
    </source>
</evidence>
<feature type="domain" description="FAD-binding" evidence="5">
    <location>
        <begin position="291"/>
        <end position="322"/>
    </location>
</feature>
<evidence type="ECO:0000256" key="4">
    <source>
        <dbReference type="ARBA" id="ARBA00023033"/>
    </source>
</evidence>
<reference evidence="6 7" key="1">
    <citation type="submission" date="2017-03" db="EMBL/GenBank/DDBJ databases">
        <title>Genomic insights into Mycobacterium simiae human colonization.</title>
        <authorList>
            <person name="Steffani J.L."/>
            <person name="Brunck M.E."/>
            <person name="Cruz E."/>
            <person name="Montiel R."/>
            <person name="Barona F."/>
        </authorList>
    </citation>
    <scope>NUCLEOTIDE SEQUENCE [LARGE SCALE GENOMIC DNA]</scope>
    <source>
        <strain evidence="6 7">MsiGto</strain>
    </source>
</reference>
<evidence type="ECO:0000313" key="6">
    <source>
        <dbReference type="EMBL" id="ORJ59733.1"/>
    </source>
</evidence>
<dbReference type="Proteomes" id="UP000193040">
    <property type="component" value="Unassembled WGS sequence"/>
</dbReference>
<dbReference type="AlphaFoldDB" id="A0A1X0Y3K5"/>
<dbReference type="Pfam" id="PF01494">
    <property type="entry name" value="FAD_binding_3"/>
    <property type="match status" value="2"/>
</dbReference>
<evidence type="ECO:0000256" key="1">
    <source>
        <dbReference type="ARBA" id="ARBA00022630"/>
    </source>
</evidence>
<name>A0A1X0Y3K5_MYCSI</name>
<keyword evidence="1" id="KW-0285">Flavoprotein</keyword>
<accession>A0A1X0Y3K5</accession>
<dbReference type="SUPFAM" id="SSF51905">
    <property type="entry name" value="FAD/NAD(P)-binding domain"/>
    <property type="match status" value="1"/>
</dbReference>
<keyword evidence="3" id="KW-0560">Oxidoreductase</keyword>
<keyword evidence="2" id="KW-0274">FAD</keyword>
<sequence length="375" mass="39660">MTTLVTIVGAGLGGLILARVLHVHGIPATVYEAEPSADARAQGGHLDIHEHDGQVALALADLSEEFRAIIHQGAEASRVLDHHGTVLLAEPDDGAGGRPEVFRGDLRRMLLDSLPDGTVRWGHKLVDVHPVDHGRYTLTFAEGSTVSTTILVGADGTWSRVRPLLSAAEPRYVGTTYIETYLRDPDTRHTAAAALVGAGAMYALAPGRGIVVHREPDALHTYAQLRCPASWMSGIDFTDTATAIDRVVAEFTGWAPALTALITEADTPLVPRAIFALPDEHRWNRVPGATLVGDAAHVMVPSGDGANMAMVDGAQLGRAIAAQPDDIEAAFTAYEKALFPRCKKAAAAAGTIVDLMLGDRAPFGLVEFFTGGAPE</sequence>
<dbReference type="InterPro" id="IPR036188">
    <property type="entry name" value="FAD/NAD-bd_sf"/>
</dbReference>
<comment type="caution">
    <text evidence="6">The sequence shown here is derived from an EMBL/GenBank/DDBJ whole genome shotgun (WGS) entry which is preliminary data.</text>
</comment>
<evidence type="ECO:0000256" key="2">
    <source>
        <dbReference type="ARBA" id="ARBA00022827"/>
    </source>
</evidence>
<dbReference type="EMBL" id="MZZM01000019">
    <property type="protein sequence ID" value="ORJ59733.1"/>
    <property type="molecule type" value="Genomic_DNA"/>
</dbReference>
<dbReference type="PRINTS" id="PR00420">
    <property type="entry name" value="RNGMNOXGNASE"/>
</dbReference>